<dbReference type="SMART" id="SM00448">
    <property type="entry name" value="REC"/>
    <property type="match status" value="1"/>
</dbReference>
<comment type="caution">
    <text evidence="4">The sequence shown here is derived from an EMBL/GenBank/DDBJ whole genome shotgun (WGS) entry which is preliminary data.</text>
</comment>
<dbReference type="EMBL" id="JBELOE010000185">
    <property type="protein sequence ID" value="MER2491997.1"/>
    <property type="molecule type" value="Genomic_DNA"/>
</dbReference>
<feature type="modified residue" description="4-aspartylphosphate" evidence="2">
    <location>
        <position position="356"/>
    </location>
</feature>
<organism evidence="4 5">
    <name type="scientific">Catenovulum sediminis</name>
    <dbReference type="NCBI Taxonomy" id="1740262"/>
    <lineage>
        <taxon>Bacteria</taxon>
        <taxon>Pseudomonadati</taxon>
        <taxon>Pseudomonadota</taxon>
        <taxon>Gammaproteobacteria</taxon>
        <taxon>Alteromonadales</taxon>
        <taxon>Alteromonadaceae</taxon>
        <taxon>Catenovulum</taxon>
    </lineage>
</organism>
<reference evidence="4 5" key="1">
    <citation type="submission" date="2024-06" db="EMBL/GenBank/DDBJ databases">
        <authorList>
            <person name="Chen R.Y."/>
        </authorList>
    </citation>
    <scope>NUCLEOTIDE SEQUENCE [LARGE SCALE GENOMIC DNA]</scope>
    <source>
        <strain evidence="4 5">D2</strain>
    </source>
</reference>
<keyword evidence="5" id="KW-1185">Reference proteome</keyword>
<accession>A0ABV1RGY2</accession>
<dbReference type="Gene3D" id="3.40.50.2300">
    <property type="match status" value="1"/>
</dbReference>
<dbReference type="Proteomes" id="UP001467690">
    <property type="component" value="Unassembled WGS sequence"/>
</dbReference>
<evidence type="ECO:0000256" key="1">
    <source>
        <dbReference type="ARBA" id="ARBA00022553"/>
    </source>
</evidence>
<dbReference type="PANTHER" id="PTHR44591">
    <property type="entry name" value="STRESS RESPONSE REGULATOR PROTEIN 1"/>
    <property type="match status" value="1"/>
</dbReference>
<evidence type="ECO:0000256" key="2">
    <source>
        <dbReference type="PROSITE-ProRule" id="PRU00169"/>
    </source>
</evidence>
<name>A0ABV1RGY2_9ALTE</name>
<keyword evidence="1 2" id="KW-0597">Phosphoprotein</keyword>
<protein>
    <submittedName>
        <fullName evidence="4">Response regulator</fullName>
    </submittedName>
</protein>
<evidence type="ECO:0000313" key="4">
    <source>
        <dbReference type="EMBL" id="MER2491997.1"/>
    </source>
</evidence>
<evidence type="ECO:0000313" key="5">
    <source>
        <dbReference type="Proteomes" id="UP001467690"/>
    </source>
</evidence>
<gene>
    <name evidence="4" type="ORF">ABS311_08880</name>
</gene>
<dbReference type="InterPro" id="IPR050595">
    <property type="entry name" value="Bact_response_regulator"/>
</dbReference>
<dbReference type="PROSITE" id="PS50110">
    <property type="entry name" value="RESPONSE_REGULATORY"/>
    <property type="match status" value="1"/>
</dbReference>
<evidence type="ECO:0000259" key="3">
    <source>
        <dbReference type="PROSITE" id="PS50110"/>
    </source>
</evidence>
<feature type="domain" description="Response regulatory" evidence="3">
    <location>
        <begin position="307"/>
        <end position="423"/>
    </location>
</feature>
<sequence length="429" mass="48078">MTVKSALASRHPQVLLIHDRELESGAAVIISQHMEDFRAFKAGDDSIKAVKEYQPKILLLEMNSVKDSIQYYVSLVKEHNLLTHPHQVVLLCTNKEAGLAYAVCAKGTFYDYFVSRPIYEKFRLKSILNNLSKLLAIQEDATQINDTYVNALDGDINSLVDEVNSFQENIKNQIDNCRSVLVNQGNHSGGEDIEEVLSPLISQIEDEVHKSLANFLDNLGKQKLSNIKHKKNLSKSVSSECKFIKDIPDDGNIELPQASSGAEAEDDMPTDDMLLEAADDNLEAEKLLADNVLLGDEGVIEKKSPKKIMVVEDNHIYRDMIKKILIGHKYEVIEASNGMEAIKQLNKHKLDLVLMDLFMPELDGLNTTKQFRKHSGKKDLPILALTGNKNKDLVVKWVSSGINGYIMKPSSKEKIIQAVEEALDKIKKN</sequence>
<proteinExistence type="predicted"/>
<dbReference type="SUPFAM" id="SSF52172">
    <property type="entry name" value="CheY-like"/>
    <property type="match status" value="1"/>
</dbReference>
<dbReference type="CDD" id="cd17546">
    <property type="entry name" value="REC_hyHK_CKI1_RcsC-like"/>
    <property type="match status" value="1"/>
</dbReference>
<dbReference type="PANTHER" id="PTHR44591:SF3">
    <property type="entry name" value="RESPONSE REGULATORY DOMAIN-CONTAINING PROTEIN"/>
    <property type="match status" value="1"/>
</dbReference>
<dbReference type="Pfam" id="PF00072">
    <property type="entry name" value="Response_reg"/>
    <property type="match status" value="1"/>
</dbReference>
<dbReference type="RefSeq" id="WP_143871867.1">
    <property type="nucleotide sequence ID" value="NZ_CP041660.1"/>
</dbReference>
<dbReference type="InterPro" id="IPR011006">
    <property type="entry name" value="CheY-like_superfamily"/>
</dbReference>
<dbReference type="InterPro" id="IPR001789">
    <property type="entry name" value="Sig_transdc_resp-reg_receiver"/>
</dbReference>